<evidence type="ECO:0000256" key="2">
    <source>
        <dbReference type="ARBA" id="ARBA00009477"/>
    </source>
</evidence>
<dbReference type="GO" id="GO:1990195">
    <property type="term" value="C:macrolide transmembrane transporter complex"/>
    <property type="evidence" value="ECO:0007669"/>
    <property type="project" value="InterPro"/>
</dbReference>
<dbReference type="GO" id="GO:1990961">
    <property type="term" value="P:xenobiotic detoxification by transmembrane export across the plasma membrane"/>
    <property type="evidence" value="ECO:0007669"/>
    <property type="project" value="InterPro"/>
</dbReference>
<evidence type="ECO:0000313" key="9">
    <source>
        <dbReference type="Proteomes" id="UP001152872"/>
    </source>
</evidence>
<dbReference type="PANTHER" id="PTHR32347:SF14">
    <property type="entry name" value="EFFLUX SYSTEM COMPONENT YKNX-RELATED"/>
    <property type="match status" value="1"/>
</dbReference>
<dbReference type="Gene3D" id="2.40.30.170">
    <property type="match status" value="1"/>
</dbReference>
<dbReference type="SUPFAM" id="SSF111369">
    <property type="entry name" value="HlyD-like secretion proteins"/>
    <property type="match status" value="2"/>
</dbReference>
<proteinExistence type="inferred from homology"/>
<dbReference type="Pfam" id="PF25881">
    <property type="entry name" value="HH_YBHG"/>
    <property type="match status" value="1"/>
</dbReference>
<dbReference type="InterPro" id="IPR050465">
    <property type="entry name" value="UPF0194_transport"/>
</dbReference>
<comment type="subcellular location">
    <subcellularLocation>
        <location evidence="1">Cell envelope</location>
    </subcellularLocation>
</comment>
<accession>A0A9X4RJ67</accession>
<dbReference type="Gene3D" id="2.40.50.100">
    <property type="match status" value="1"/>
</dbReference>
<dbReference type="Proteomes" id="UP001152872">
    <property type="component" value="Unassembled WGS sequence"/>
</dbReference>
<evidence type="ECO:0000256" key="3">
    <source>
        <dbReference type="ARBA" id="ARBA00023054"/>
    </source>
</evidence>
<dbReference type="Pfam" id="PF25954">
    <property type="entry name" value="Beta-barrel_RND_2"/>
    <property type="match status" value="1"/>
</dbReference>
<dbReference type="InterPro" id="IPR006143">
    <property type="entry name" value="RND_pump_MFP"/>
</dbReference>
<dbReference type="PANTHER" id="PTHR32347">
    <property type="entry name" value="EFFLUX SYSTEM COMPONENT YKNX-RELATED"/>
    <property type="match status" value="1"/>
</dbReference>
<evidence type="ECO:0000259" key="6">
    <source>
        <dbReference type="Pfam" id="PF25881"/>
    </source>
</evidence>
<dbReference type="EMBL" id="VBTY01000228">
    <property type="protein sequence ID" value="MDG3496783.1"/>
    <property type="molecule type" value="Genomic_DNA"/>
</dbReference>
<dbReference type="GO" id="GO:0030313">
    <property type="term" value="C:cell envelope"/>
    <property type="evidence" value="ECO:0007669"/>
    <property type="project" value="UniProtKB-SubCell"/>
</dbReference>
<dbReference type="Gene3D" id="6.10.140.1990">
    <property type="match status" value="1"/>
</dbReference>
<dbReference type="GO" id="GO:0022857">
    <property type="term" value="F:transmembrane transporter activity"/>
    <property type="evidence" value="ECO:0007669"/>
    <property type="project" value="InterPro"/>
</dbReference>
<feature type="domain" description="YbhG-like alpha-helical hairpin" evidence="6">
    <location>
        <begin position="132"/>
        <end position="261"/>
    </location>
</feature>
<dbReference type="NCBIfam" id="TIGR01730">
    <property type="entry name" value="RND_mfp"/>
    <property type="match status" value="1"/>
</dbReference>
<keyword evidence="9" id="KW-1185">Reference proteome</keyword>
<dbReference type="InterPro" id="IPR030190">
    <property type="entry name" value="MacA_alpha-hairpin_sf"/>
</dbReference>
<feature type="transmembrane region" description="Helical" evidence="5">
    <location>
        <begin position="43"/>
        <end position="60"/>
    </location>
</feature>
<keyword evidence="3" id="KW-0175">Coiled coil</keyword>
<evidence type="ECO:0000259" key="7">
    <source>
        <dbReference type="Pfam" id="PF25954"/>
    </source>
</evidence>
<gene>
    <name evidence="8" type="ORF">FEV09_19775</name>
</gene>
<dbReference type="InterPro" id="IPR058792">
    <property type="entry name" value="Beta-barrel_RND_2"/>
</dbReference>
<evidence type="ECO:0000256" key="1">
    <source>
        <dbReference type="ARBA" id="ARBA00004196"/>
    </source>
</evidence>
<keyword evidence="5" id="KW-0812">Transmembrane</keyword>
<protein>
    <submittedName>
        <fullName evidence="8">Efflux RND transporter periplasmic adaptor subunit</fullName>
    </submittedName>
</protein>
<comment type="similarity">
    <text evidence="2">Belongs to the membrane fusion protein (MFP) (TC 8.A.1) family.</text>
</comment>
<feature type="region of interest" description="Disordered" evidence="4">
    <location>
        <begin position="448"/>
        <end position="474"/>
    </location>
</feature>
<dbReference type="GO" id="GO:0019898">
    <property type="term" value="C:extrinsic component of membrane"/>
    <property type="evidence" value="ECO:0007669"/>
    <property type="project" value="InterPro"/>
</dbReference>
<reference evidence="8" key="1">
    <citation type="submission" date="2019-05" db="EMBL/GenBank/DDBJ databases">
        <title>Whole genome sequencing of Pseudanabaena catenata USMAC16.</title>
        <authorList>
            <person name="Khan Z."/>
            <person name="Omar W.M."/>
            <person name="Convey P."/>
            <person name="Merican F."/>
            <person name="Najimudin N."/>
        </authorList>
    </citation>
    <scope>NUCLEOTIDE SEQUENCE</scope>
    <source>
        <strain evidence="8">USMAC16</strain>
    </source>
</reference>
<name>A0A9X4RJ67_9CYAN</name>
<organism evidence="8 9">
    <name type="scientific">Pseudanabaena catenata USMAC16</name>
    <dbReference type="NCBI Taxonomy" id="1855837"/>
    <lineage>
        <taxon>Bacteria</taxon>
        <taxon>Bacillati</taxon>
        <taxon>Cyanobacteriota</taxon>
        <taxon>Cyanophyceae</taxon>
        <taxon>Pseudanabaenales</taxon>
        <taxon>Pseudanabaenaceae</taxon>
        <taxon>Pseudanabaena</taxon>
    </lineage>
</organism>
<keyword evidence="5" id="KW-0472">Membrane</keyword>
<dbReference type="InterPro" id="IPR059052">
    <property type="entry name" value="HH_YbhG-like"/>
</dbReference>
<evidence type="ECO:0000313" key="8">
    <source>
        <dbReference type="EMBL" id="MDG3496783.1"/>
    </source>
</evidence>
<feature type="domain" description="CusB-like beta-barrel" evidence="7">
    <location>
        <begin position="309"/>
        <end position="385"/>
    </location>
</feature>
<dbReference type="AlphaFoldDB" id="A0A9X4RJ67"/>
<sequence length="474" mass="50936">MINVTLMQSEKLEPKDEALLDDLSDFPEHSPKKKFMGRWRSRLVILLILLVTSGGGYYAYTQLTAPANNKDSRKRERTIAIKRADLPIIVTANGTIQPEKSINVSPKSSGRLKSLLVKEGQTVREGQILAYMDESNTLGQVTQADGQLAAAQASLDLLNAGNRAQDIAQAQANLSNAQATLEQSEIIYRQNQQLYKEGAISSRDLDNARTTTEANRARVAQVREALALQQAGARPEEIDRAQAQVVSAAGSLQIVQAQLEDTIIRAPFDGVVLRKYADPGAFVTPTTSSSSVSSATASSILALASNNQVVANVAESNIAQIAIGQEVTVQVDAYPNKKFSGRVVSISPQAIVNQNVTSFEVKAEITSQDKQMLRSGMNASLEFKAGQLKDVLVVPTVAIVRQQGSTGVYVKTDQSETPVFTAIETGVTVDDKTEVKSGLTGNEKIFVSFPEGSRPKTNPSGIPGLSPSPQRSRG</sequence>
<evidence type="ECO:0000256" key="4">
    <source>
        <dbReference type="SAM" id="MobiDB-lite"/>
    </source>
</evidence>
<comment type="caution">
    <text evidence="8">The sequence shown here is derived from an EMBL/GenBank/DDBJ whole genome shotgun (WGS) entry which is preliminary data.</text>
</comment>
<keyword evidence="5" id="KW-1133">Transmembrane helix</keyword>
<evidence type="ECO:0000256" key="5">
    <source>
        <dbReference type="SAM" id="Phobius"/>
    </source>
</evidence>
<dbReference type="Gene3D" id="6.20.50.140">
    <property type="match status" value="1"/>
</dbReference>